<feature type="binding site" evidence="9">
    <location>
        <position position="142"/>
    </location>
    <ligand>
        <name>[4Fe-4S] cluster</name>
        <dbReference type="ChEBI" id="CHEBI:49883"/>
    </ligand>
</feature>
<comment type="similarity">
    <text evidence="9">Belongs to the class I-like SAM-binding methyltransferase superfamily. RNA M5U methyltransferase family. RlmD subfamily.</text>
</comment>
<comment type="catalytic activity">
    <reaction evidence="9">
        <text>uridine(1939) in 23S rRNA + S-adenosyl-L-methionine = 5-methyluridine(1939) in 23S rRNA + S-adenosyl-L-homocysteine + H(+)</text>
        <dbReference type="Rhea" id="RHEA:42908"/>
        <dbReference type="Rhea" id="RHEA-COMP:10278"/>
        <dbReference type="Rhea" id="RHEA-COMP:10279"/>
        <dbReference type="ChEBI" id="CHEBI:15378"/>
        <dbReference type="ChEBI" id="CHEBI:57856"/>
        <dbReference type="ChEBI" id="CHEBI:59789"/>
        <dbReference type="ChEBI" id="CHEBI:65315"/>
        <dbReference type="ChEBI" id="CHEBI:74447"/>
        <dbReference type="EC" id="2.1.1.190"/>
    </reaction>
</comment>
<feature type="binding site" evidence="9 10">
    <location>
        <position position="432"/>
    </location>
    <ligand>
        <name>S-adenosyl-L-methionine</name>
        <dbReference type="ChEBI" id="CHEBI:59789"/>
    </ligand>
</feature>
<evidence type="ECO:0000256" key="6">
    <source>
        <dbReference type="ARBA" id="ARBA00022723"/>
    </source>
</evidence>
<dbReference type="HAMAP" id="MF_01010">
    <property type="entry name" value="23SrRNA_methyltr_RlmD"/>
    <property type="match status" value="1"/>
</dbReference>
<dbReference type="PROSITE" id="PS51687">
    <property type="entry name" value="SAM_MT_RNA_M5U"/>
    <property type="match status" value="1"/>
</dbReference>
<evidence type="ECO:0000256" key="7">
    <source>
        <dbReference type="ARBA" id="ARBA00023004"/>
    </source>
</evidence>
<dbReference type="GO" id="GO:0070041">
    <property type="term" value="F:rRNA (uridine-C5-)-methyltransferase activity"/>
    <property type="evidence" value="ECO:0007669"/>
    <property type="project" value="UniProtKB-UniRule"/>
</dbReference>
<comment type="function">
    <text evidence="9">Catalyzes the formation of 5-methyl-uridine at position 1939 (m5U1939) in 23S rRNA.</text>
</comment>
<proteinExistence type="inferred from homology"/>
<organism evidence="12 13">
    <name type="scientific">Cellvibrio mixtus</name>
    <dbReference type="NCBI Taxonomy" id="39650"/>
    <lineage>
        <taxon>Bacteria</taxon>
        <taxon>Pseudomonadati</taxon>
        <taxon>Pseudomonadota</taxon>
        <taxon>Gammaproteobacteria</taxon>
        <taxon>Cellvibrionales</taxon>
        <taxon>Cellvibrionaceae</taxon>
        <taxon>Cellvibrio</taxon>
    </lineage>
</organism>
<dbReference type="Proteomes" id="UP000216101">
    <property type="component" value="Unassembled WGS sequence"/>
</dbReference>
<name>A0A266Q8I5_9GAMM</name>
<keyword evidence="2 9" id="KW-0698">rRNA processing</keyword>
<feature type="binding site" evidence="9 10">
    <location>
        <position position="333"/>
    </location>
    <ligand>
        <name>S-adenosyl-L-methionine</name>
        <dbReference type="ChEBI" id="CHEBI:59789"/>
    </ligand>
</feature>
<dbReference type="NCBIfam" id="NF009639">
    <property type="entry name" value="PRK13168.1"/>
    <property type="match status" value="1"/>
</dbReference>
<feature type="binding site" evidence="9 10">
    <location>
        <position position="362"/>
    </location>
    <ligand>
        <name>S-adenosyl-L-methionine</name>
        <dbReference type="ChEBI" id="CHEBI:59789"/>
    </ligand>
</feature>
<evidence type="ECO:0000256" key="9">
    <source>
        <dbReference type="HAMAP-Rule" id="MF_01010"/>
    </source>
</evidence>
<dbReference type="EMBL" id="NHNI01000001">
    <property type="protein sequence ID" value="OZY86155.1"/>
    <property type="molecule type" value="Genomic_DNA"/>
</dbReference>
<dbReference type="Gene3D" id="3.40.50.150">
    <property type="entry name" value="Vaccinia Virus protein VP39"/>
    <property type="match status" value="1"/>
</dbReference>
<feature type="binding site" evidence="9">
    <location>
        <position position="367"/>
    </location>
    <ligand>
        <name>S-adenosyl-L-methionine</name>
        <dbReference type="ChEBI" id="CHEBI:59789"/>
    </ligand>
</feature>
<dbReference type="GO" id="GO:0005506">
    <property type="term" value="F:iron ion binding"/>
    <property type="evidence" value="ECO:0007669"/>
    <property type="project" value="UniProtKB-UniRule"/>
</dbReference>
<feature type="binding site" evidence="9">
    <location>
        <position position="133"/>
    </location>
    <ligand>
        <name>[4Fe-4S] cluster</name>
        <dbReference type="ChEBI" id="CHEBI:49883"/>
    </ligand>
</feature>
<keyword evidence="6 9" id="KW-0479">Metal-binding</keyword>
<dbReference type="Gene3D" id="2.40.50.1070">
    <property type="match status" value="1"/>
</dbReference>
<dbReference type="InterPro" id="IPR012340">
    <property type="entry name" value="NA-bd_OB-fold"/>
</dbReference>
<gene>
    <name evidence="9" type="primary">rlmD</name>
    <name evidence="12" type="ORF">CBP51_03745</name>
</gene>
<evidence type="ECO:0000256" key="3">
    <source>
        <dbReference type="ARBA" id="ARBA00022603"/>
    </source>
</evidence>
<dbReference type="InterPro" id="IPR029063">
    <property type="entry name" value="SAM-dependent_MTases_sf"/>
</dbReference>
<feature type="binding site" evidence="9">
    <location>
        <position position="410"/>
    </location>
    <ligand>
        <name>S-adenosyl-L-methionine</name>
        <dbReference type="ChEBI" id="CHEBI:59789"/>
    </ligand>
</feature>
<dbReference type="AlphaFoldDB" id="A0A266Q8I5"/>
<dbReference type="Pfam" id="PF05958">
    <property type="entry name" value="tRNA_U5-meth_tr"/>
    <property type="match status" value="1"/>
</dbReference>
<dbReference type="EC" id="2.1.1.190" evidence="9"/>
<feature type="binding site" evidence="9">
    <location>
        <position position="220"/>
    </location>
    <ligand>
        <name>[4Fe-4S] cluster</name>
        <dbReference type="ChEBI" id="CHEBI:49883"/>
    </ligand>
</feature>
<dbReference type="FunFam" id="2.40.50.140:FF:000097">
    <property type="entry name" value="23S rRNA (uracil(1939)-C(5))-methyltransferase RlmD"/>
    <property type="match status" value="1"/>
</dbReference>
<dbReference type="SUPFAM" id="SSF50249">
    <property type="entry name" value="Nucleic acid-binding proteins"/>
    <property type="match status" value="1"/>
</dbReference>
<reference evidence="13" key="1">
    <citation type="submission" date="2017-05" db="EMBL/GenBank/DDBJ databases">
        <authorList>
            <person name="Barney B.M."/>
        </authorList>
    </citation>
    <scope>NUCLEOTIDE SEQUENCE [LARGE SCALE GENOMIC DNA]</scope>
    <source>
        <strain evidence="13">PSBB022</strain>
    </source>
</reference>
<dbReference type="RefSeq" id="WP_094983903.1">
    <property type="nucleotide sequence ID" value="NZ_NHNI01000001.1"/>
</dbReference>
<dbReference type="InterPro" id="IPR010280">
    <property type="entry name" value="U5_MeTrfase_fam"/>
</dbReference>
<evidence type="ECO:0000256" key="1">
    <source>
        <dbReference type="ARBA" id="ARBA00022485"/>
    </source>
</evidence>
<dbReference type="NCBIfam" id="TIGR00479">
    <property type="entry name" value="rumA"/>
    <property type="match status" value="1"/>
</dbReference>
<evidence type="ECO:0000256" key="11">
    <source>
        <dbReference type="SAM" id="MobiDB-lite"/>
    </source>
</evidence>
<protein>
    <recommendedName>
        <fullName evidence="9">23S rRNA (uracil(1939)-C(5))-methyltransferase RlmD</fullName>
        <ecNumber evidence="9">2.1.1.190</ecNumber>
    </recommendedName>
    <alternativeName>
        <fullName evidence="9">23S rRNA(m5U1939)-methyltransferase</fullName>
    </alternativeName>
</protein>
<keyword evidence="1 9" id="KW-0004">4Fe-4S</keyword>
<dbReference type="GO" id="GO:0070475">
    <property type="term" value="P:rRNA base methylation"/>
    <property type="evidence" value="ECO:0007669"/>
    <property type="project" value="TreeGrafter"/>
</dbReference>
<dbReference type="Gene3D" id="2.40.50.140">
    <property type="entry name" value="Nucleic acid-binding proteins"/>
    <property type="match status" value="1"/>
</dbReference>
<dbReference type="InterPro" id="IPR030391">
    <property type="entry name" value="MeTrfase_TrmA_CS"/>
</dbReference>
<dbReference type="PANTHER" id="PTHR11061:SF49">
    <property type="entry name" value="23S RRNA (URACIL(1939)-C(5))-METHYLTRANSFERASE RLMD"/>
    <property type="match status" value="1"/>
</dbReference>
<keyword evidence="13" id="KW-1185">Reference proteome</keyword>
<evidence type="ECO:0000313" key="12">
    <source>
        <dbReference type="EMBL" id="OZY86155.1"/>
    </source>
</evidence>
<keyword evidence="5 9" id="KW-0949">S-adenosyl-L-methionine</keyword>
<keyword evidence="8 9" id="KW-0411">Iron-sulfur</keyword>
<dbReference type="PANTHER" id="PTHR11061">
    <property type="entry name" value="RNA M5U METHYLTRANSFERASE"/>
    <property type="match status" value="1"/>
</dbReference>
<evidence type="ECO:0000256" key="8">
    <source>
        <dbReference type="ARBA" id="ARBA00023014"/>
    </source>
</evidence>
<feature type="compositionally biased region" description="Basic and acidic residues" evidence="11">
    <location>
        <begin position="36"/>
        <end position="50"/>
    </location>
</feature>
<evidence type="ECO:0000256" key="10">
    <source>
        <dbReference type="PROSITE-ProRule" id="PRU01024"/>
    </source>
</evidence>
<keyword evidence="7 9" id="KW-0408">Iron</keyword>
<dbReference type="CDD" id="cd02440">
    <property type="entry name" value="AdoMet_MTases"/>
    <property type="match status" value="1"/>
</dbReference>
<feature type="compositionally biased region" description="Gly residues" evidence="11">
    <location>
        <begin position="7"/>
        <end position="18"/>
    </location>
</feature>
<dbReference type="InterPro" id="IPR001566">
    <property type="entry name" value="23S_rRNA_MeTrfase_RlmD"/>
</dbReference>
<keyword evidence="3 9" id="KW-0489">Methyltransferase</keyword>
<keyword evidence="4 9" id="KW-0808">Transferase</keyword>
<evidence type="ECO:0000313" key="13">
    <source>
        <dbReference type="Proteomes" id="UP000216101"/>
    </source>
</evidence>
<dbReference type="GO" id="GO:0003723">
    <property type="term" value="F:RNA binding"/>
    <property type="evidence" value="ECO:0007669"/>
    <property type="project" value="InterPro"/>
</dbReference>
<evidence type="ECO:0000256" key="2">
    <source>
        <dbReference type="ARBA" id="ARBA00022552"/>
    </source>
</evidence>
<accession>A0A266Q8I5</accession>
<evidence type="ECO:0000256" key="4">
    <source>
        <dbReference type="ARBA" id="ARBA00022679"/>
    </source>
</evidence>
<feature type="active site" description="Nucleophile" evidence="9 10">
    <location>
        <position position="464"/>
    </location>
</feature>
<dbReference type="GO" id="GO:0051539">
    <property type="term" value="F:4 iron, 4 sulfur cluster binding"/>
    <property type="evidence" value="ECO:0007669"/>
    <property type="project" value="UniProtKB-KW"/>
</dbReference>
<dbReference type="SUPFAM" id="SSF53335">
    <property type="entry name" value="S-adenosyl-L-methionine-dependent methyltransferases"/>
    <property type="match status" value="1"/>
</dbReference>
<sequence>MSNRSGKNGGSSNGGLSKGNGPKKGASLLGKKPRPKKADGKVYVRDDAPRRNQPRAAEKVLPQFNKRLGEFTIDRLSHDGRGVADLDGKTMFIAGALVNEKVTARLVEEHARFIDARVDQIIIPSPERVTPPCQHYADCGGCQLQHMPPAQQLLMKQDSLLQQLKRWGGVEPKRVLAPITLSDTGYRSRARLGVWYEEDGSVSLGFRQHYSNQITQVDECLVLTPALNQLLAPLRSWLTTLRTAKAVTHIELVKGQSDDSLGSNAIIVRHIKKLAEADLNSLSQLAEQQQVHVWLEPNGNTGLTDIQGNSCDPRLHYEVAGLRLAYHPQDFTQVNPPVNQQMVAEALALLALQPDDRALDLFCGIGNFTLPMARQCAEVVGIEAVESMVLRGRENAESLGIGNATFIAANLADMTHTQLQRLGGNINALLLDPPRDGAKDIIASIQRWVRGKQLSPKRIVYVSCNPATLARDSALLADVGYQLDAVGVLDMFPHTSHVESMALFLLK</sequence>
<dbReference type="PROSITE" id="PS01231">
    <property type="entry name" value="TRMA_2"/>
    <property type="match status" value="1"/>
</dbReference>
<feature type="binding site" evidence="9">
    <location>
        <position position="139"/>
    </location>
    <ligand>
        <name>[4Fe-4S] cluster</name>
        <dbReference type="ChEBI" id="CHEBI:49883"/>
    </ligand>
</feature>
<feature type="binding site" evidence="9 10">
    <location>
        <position position="383"/>
    </location>
    <ligand>
        <name>S-adenosyl-L-methionine</name>
        <dbReference type="ChEBI" id="CHEBI:59789"/>
    </ligand>
</feature>
<feature type="region of interest" description="Disordered" evidence="11">
    <location>
        <begin position="1"/>
        <end position="55"/>
    </location>
</feature>
<evidence type="ECO:0000256" key="5">
    <source>
        <dbReference type="ARBA" id="ARBA00022691"/>
    </source>
</evidence>
<comment type="caution">
    <text evidence="12">The sequence shown here is derived from an EMBL/GenBank/DDBJ whole genome shotgun (WGS) entry which is preliminary data.</text>
</comment>